<evidence type="ECO:0000313" key="2">
    <source>
        <dbReference type="Proteomes" id="UP000186914"/>
    </source>
</evidence>
<sequence length="509" mass="58823">MSEDKAKSIIREGVEGYIHEIECYAVENNVGIPETAVFTPTKSSREDPEKIVKKPSKLVEYGRVPGKYFLNEAVSELIETENGFDIPPGVESQKEEIVPQYYRKKLAEFTKCVLDYGGTFEFKPQAFDSAFDDHISPRYSSTHCHEVIIPLPKLSLYDSENVRNENLLLSPLISSSRSGAYKWKVASGPTISKLTDREMAGIQTYGHPHVSSKKGKTKKDLQWYCKLRTEIEIEHSPTAHSDSRPGINRNWTGGLARRIGARIGEQVLTTLRLYRPRNYVGLGPIYTVENAWLSYRNYCADISGSYNGPRSHGGPTVRIENYLLERDQFNDFYEFWERHGEICDPLDDSELSRPIRRLNQAFGDKRYEDKVIDCYLGFETTLAKERGVNRFQFPIRALLLFKNTSLTFPDGSEISLEFIYEFFEELYNRRNGIIHDDSDLQLGRFEQREEWSDDISPEDLSNREFILFGRYFLAKALQEYNKIIEQNGTTVEEINRTRLDREIVDLLKQ</sequence>
<dbReference type="EMBL" id="FTNO01000008">
    <property type="protein sequence ID" value="SIR96679.1"/>
    <property type="molecule type" value="Genomic_DNA"/>
</dbReference>
<dbReference type="AlphaFoldDB" id="A0A1N7F8M8"/>
<accession>A0A1N7F8M8</accession>
<evidence type="ECO:0000313" key="1">
    <source>
        <dbReference type="EMBL" id="SIR96679.1"/>
    </source>
</evidence>
<evidence type="ECO:0008006" key="3">
    <source>
        <dbReference type="Google" id="ProtNLM"/>
    </source>
</evidence>
<gene>
    <name evidence="1" type="ORF">SAMN05421858_4820</name>
</gene>
<proteinExistence type="predicted"/>
<organism evidence="1 2">
    <name type="scientific">Haladaptatus litoreus</name>
    <dbReference type="NCBI Taxonomy" id="553468"/>
    <lineage>
        <taxon>Archaea</taxon>
        <taxon>Methanobacteriati</taxon>
        <taxon>Methanobacteriota</taxon>
        <taxon>Stenosarchaea group</taxon>
        <taxon>Halobacteria</taxon>
        <taxon>Halobacteriales</taxon>
        <taxon>Haladaptataceae</taxon>
        <taxon>Haladaptatus</taxon>
    </lineage>
</organism>
<reference evidence="2" key="1">
    <citation type="submission" date="2017-01" db="EMBL/GenBank/DDBJ databases">
        <authorList>
            <person name="Varghese N."/>
            <person name="Submissions S."/>
        </authorList>
    </citation>
    <scope>NUCLEOTIDE SEQUENCE [LARGE SCALE GENOMIC DNA]</scope>
    <source>
        <strain evidence="2">CGMCC 1.7737</strain>
    </source>
</reference>
<name>A0A1N7F8M8_9EURY</name>
<protein>
    <recommendedName>
        <fullName evidence="3">Apea-like HEPN domain-containing protein</fullName>
    </recommendedName>
</protein>
<dbReference type="Proteomes" id="UP000186914">
    <property type="component" value="Unassembled WGS sequence"/>
</dbReference>
<dbReference type="OrthoDB" id="268481at2157"/>
<dbReference type="RefSeq" id="WP_076433313.1">
    <property type="nucleotide sequence ID" value="NZ_FTNO01000008.1"/>
</dbReference>
<keyword evidence="2" id="KW-1185">Reference proteome</keyword>